<name>A0A0L8GAW2_OCTBM</name>
<dbReference type="EMBL" id="KQ423058">
    <property type="protein sequence ID" value="KOF73670.1"/>
    <property type="molecule type" value="Genomic_DNA"/>
</dbReference>
<proteinExistence type="predicted"/>
<sequence>MFNKRKYTACCNCDICKCGTSIYSYAGIKHSPFNHLSQIRLDLQMGEKGGLNIHNKWSRNSMDPLNIRPITGNRNKIKLHSCLSYKQKYSLK</sequence>
<protein>
    <submittedName>
        <fullName evidence="1">Uncharacterized protein</fullName>
    </submittedName>
</protein>
<dbReference type="AlphaFoldDB" id="A0A0L8GAW2"/>
<organism evidence="1">
    <name type="scientific">Octopus bimaculoides</name>
    <name type="common">California two-spotted octopus</name>
    <dbReference type="NCBI Taxonomy" id="37653"/>
    <lineage>
        <taxon>Eukaryota</taxon>
        <taxon>Metazoa</taxon>
        <taxon>Spiralia</taxon>
        <taxon>Lophotrochozoa</taxon>
        <taxon>Mollusca</taxon>
        <taxon>Cephalopoda</taxon>
        <taxon>Coleoidea</taxon>
        <taxon>Octopodiformes</taxon>
        <taxon>Octopoda</taxon>
        <taxon>Incirrata</taxon>
        <taxon>Octopodidae</taxon>
        <taxon>Octopus</taxon>
    </lineage>
</organism>
<gene>
    <name evidence="1" type="ORF">OCBIM_22037542mg</name>
</gene>
<evidence type="ECO:0000313" key="1">
    <source>
        <dbReference type="EMBL" id="KOF73670.1"/>
    </source>
</evidence>
<reference evidence="1" key="1">
    <citation type="submission" date="2015-07" db="EMBL/GenBank/DDBJ databases">
        <title>MeaNS - Measles Nucleotide Surveillance Program.</title>
        <authorList>
            <person name="Tran T."/>
            <person name="Druce J."/>
        </authorList>
    </citation>
    <scope>NUCLEOTIDE SEQUENCE</scope>
    <source>
        <strain evidence="1">UCB-OBI-ISO-001</strain>
        <tissue evidence="1">Gonad</tissue>
    </source>
</reference>
<accession>A0A0L8GAW2</accession>